<dbReference type="Proteomes" id="UP001499979">
    <property type="component" value="Unassembled WGS sequence"/>
</dbReference>
<dbReference type="RefSeq" id="WP_343906882.1">
    <property type="nucleotide sequence ID" value="NZ_BAAAJE010000006.1"/>
</dbReference>
<dbReference type="EMBL" id="BAAAJE010000006">
    <property type="protein sequence ID" value="GAA1135933.1"/>
    <property type="molecule type" value="Genomic_DNA"/>
</dbReference>
<evidence type="ECO:0000259" key="1">
    <source>
        <dbReference type="Pfam" id="PF03551"/>
    </source>
</evidence>
<name>A0ABN1UCP2_9ACTN</name>
<dbReference type="Gene3D" id="1.10.10.10">
    <property type="entry name" value="Winged helix-like DNA-binding domain superfamily/Winged helix DNA-binding domain"/>
    <property type="match status" value="1"/>
</dbReference>
<accession>A0ABN1UCP2</accession>
<dbReference type="SUPFAM" id="SSF46785">
    <property type="entry name" value="Winged helix' DNA-binding domain"/>
    <property type="match status" value="1"/>
</dbReference>
<dbReference type="PANTHER" id="PTHR43252:SF4">
    <property type="entry name" value="TRANSCRIPTIONAL REGULATORY PROTEIN"/>
    <property type="match status" value="1"/>
</dbReference>
<comment type="caution">
    <text evidence="3">The sequence shown here is derived from an EMBL/GenBank/DDBJ whole genome shotgun (WGS) entry which is preliminary data.</text>
</comment>
<dbReference type="PANTHER" id="PTHR43252">
    <property type="entry name" value="TRANSCRIPTIONAL REGULATOR YQJI"/>
    <property type="match status" value="1"/>
</dbReference>
<dbReference type="InterPro" id="IPR018309">
    <property type="entry name" value="Tscrpt_reg_PadR_C"/>
</dbReference>
<sequence>MSLDYAILGWLSTGPGSGYDLVRQMDVGLSWFWGASHAQIYPRLKVLEERGLITSEPVTVGTKLEKRVYSITEAGRAAVSAWASEPPTYPPNRDSERLRLIFGDHGDTKAMRRHFETHLDRFEKRKANLQEFLDSVTSRKHQRIEQRIADAPTEALKEIPLAVRTMAYAGDLRRAELEIDWARECLAWLDDFERRHPEESRAG</sequence>
<proteinExistence type="predicted"/>
<dbReference type="InterPro" id="IPR036388">
    <property type="entry name" value="WH-like_DNA-bd_sf"/>
</dbReference>
<dbReference type="Pfam" id="PF03551">
    <property type="entry name" value="PadR"/>
    <property type="match status" value="1"/>
</dbReference>
<evidence type="ECO:0000313" key="4">
    <source>
        <dbReference type="Proteomes" id="UP001499979"/>
    </source>
</evidence>
<protein>
    <recommendedName>
        <fullName evidence="5">PadR family transcriptional regulator</fullName>
    </recommendedName>
</protein>
<evidence type="ECO:0008006" key="5">
    <source>
        <dbReference type="Google" id="ProtNLM"/>
    </source>
</evidence>
<keyword evidence="4" id="KW-1185">Reference proteome</keyword>
<gene>
    <name evidence="3" type="ORF">GCM10009606_15150</name>
</gene>
<feature type="domain" description="Transcription regulator PadR N-terminal" evidence="1">
    <location>
        <begin position="7"/>
        <end position="79"/>
    </location>
</feature>
<evidence type="ECO:0000259" key="2">
    <source>
        <dbReference type="Pfam" id="PF10400"/>
    </source>
</evidence>
<organism evidence="3 4">
    <name type="scientific">Nocardioides aquiterrae</name>
    <dbReference type="NCBI Taxonomy" id="203799"/>
    <lineage>
        <taxon>Bacteria</taxon>
        <taxon>Bacillati</taxon>
        <taxon>Actinomycetota</taxon>
        <taxon>Actinomycetes</taxon>
        <taxon>Propionibacteriales</taxon>
        <taxon>Nocardioidaceae</taxon>
        <taxon>Nocardioides</taxon>
    </lineage>
</organism>
<reference evidence="3 4" key="1">
    <citation type="journal article" date="2019" name="Int. J. Syst. Evol. Microbiol.">
        <title>The Global Catalogue of Microorganisms (GCM) 10K type strain sequencing project: providing services to taxonomists for standard genome sequencing and annotation.</title>
        <authorList>
            <consortium name="The Broad Institute Genomics Platform"/>
            <consortium name="The Broad Institute Genome Sequencing Center for Infectious Disease"/>
            <person name="Wu L."/>
            <person name="Ma J."/>
        </authorList>
    </citation>
    <scope>NUCLEOTIDE SEQUENCE [LARGE SCALE GENOMIC DNA]</scope>
    <source>
        <strain evidence="3 4">JCM 11813</strain>
    </source>
</reference>
<feature type="domain" description="Transcription regulator PadR C-terminal" evidence="2">
    <location>
        <begin position="93"/>
        <end position="189"/>
    </location>
</feature>
<dbReference type="Pfam" id="PF10400">
    <property type="entry name" value="Vir_act_alpha_C"/>
    <property type="match status" value="1"/>
</dbReference>
<dbReference type="InterPro" id="IPR036390">
    <property type="entry name" value="WH_DNA-bd_sf"/>
</dbReference>
<evidence type="ECO:0000313" key="3">
    <source>
        <dbReference type="EMBL" id="GAA1135933.1"/>
    </source>
</evidence>
<dbReference type="InterPro" id="IPR005149">
    <property type="entry name" value="Tscrpt_reg_PadR_N"/>
</dbReference>